<dbReference type="InterPro" id="IPR011989">
    <property type="entry name" value="ARM-like"/>
</dbReference>
<dbReference type="EMBL" id="LGRX02028714">
    <property type="protein sequence ID" value="KAK3247716.1"/>
    <property type="molecule type" value="Genomic_DNA"/>
</dbReference>
<feature type="compositionally biased region" description="Basic and acidic residues" evidence="1">
    <location>
        <begin position="198"/>
        <end position="210"/>
    </location>
</feature>
<feature type="compositionally biased region" description="Polar residues" evidence="1">
    <location>
        <begin position="184"/>
        <end position="195"/>
    </location>
</feature>
<dbReference type="Gene3D" id="1.25.10.10">
    <property type="entry name" value="Leucine-rich Repeat Variant"/>
    <property type="match status" value="1"/>
</dbReference>
<dbReference type="Proteomes" id="UP001190700">
    <property type="component" value="Unassembled WGS sequence"/>
</dbReference>
<evidence type="ECO:0000313" key="2">
    <source>
        <dbReference type="EMBL" id="KAK3247716.1"/>
    </source>
</evidence>
<gene>
    <name evidence="2" type="ORF">CYMTET_42793</name>
</gene>
<feature type="region of interest" description="Disordered" evidence="1">
    <location>
        <begin position="182"/>
        <end position="222"/>
    </location>
</feature>
<dbReference type="InterPro" id="IPR016024">
    <property type="entry name" value="ARM-type_fold"/>
</dbReference>
<protein>
    <submittedName>
        <fullName evidence="2">Uncharacterized protein</fullName>
    </submittedName>
</protein>
<reference evidence="2 3" key="1">
    <citation type="journal article" date="2015" name="Genome Biol. Evol.">
        <title>Comparative Genomics of a Bacterivorous Green Alga Reveals Evolutionary Causalities and Consequences of Phago-Mixotrophic Mode of Nutrition.</title>
        <authorList>
            <person name="Burns J.A."/>
            <person name="Paasch A."/>
            <person name="Narechania A."/>
            <person name="Kim E."/>
        </authorList>
    </citation>
    <scope>NUCLEOTIDE SEQUENCE [LARGE SCALE GENOMIC DNA]</scope>
    <source>
        <strain evidence="2 3">PLY_AMNH</strain>
    </source>
</reference>
<dbReference type="AlphaFoldDB" id="A0AAE0F0N6"/>
<proteinExistence type="predicted"/>
<dbReference type="SUPFAM" id="SSF48371">
    <property type="entry name" value="ARM repeat"/>
    <property type="match status" value="1"/>
</dbReference>
<feature type="non-terminal residue" evidence="2">
    <location>
        <position position="1"/>
    </location>
</feature>
<sequence>DARGSKKAIRDLDGLRSLVALLSNESGILQESVACVLANLIHRSEESIYTLANMNAQVPLAAALACNMANVQREASRALVNLFAKDGVPSVHFATEGNEGQSFASGVYTLQDFYNNWEQADEVTFEITFDERTQEVYGVGQDGIDTFIITGKANTYTGQICFERRYSGGSGNNYIGAWRHTDQSRGANDQSNSDNFNEEVKQHAWKETGKYPRGATMHGLEDSHSEDMARLLEATGKDTADMTALEAVAEYMATIYEDTRELNYQRGIPLETIYGTVGSHGKAHYSLVVNCTDLQPDEQNGLGMHAKEPQVTVGPFREDPKAAVDYLGQLTAAVRHFHAMPENAPVLHPGQQTRLRWYADKVADVHLTFAKNEYALTVLATSLVHIPLHCVPLGADNFKVTDRCIPRARVYNPRQTRTGNDERQLHIISESLRGQTTRDLEKQLREMGCVESAIKGARGQPAYMEGTTNSIRLVAVTQEAADSIEAKAGLGADSDHLKELQPTTVRPGTDPAKLDTYLRTRITRKGTLFTGLASEAAYEWLGKQERRMVRFKIPNKNRVYLLQHSDFSRTGDKFAGKRREAAPAAWGTDQTEAVVVQALESELSSQWANVVKGNAAGDREILRLRNAVAKLEETCKNGFKDTVTATHEVSAKVDEVNASVIDLTDQTKTFNAKHIEIAGEIVLGQHTVSCADDSAMSYMPVVSYAPYSISARDPC</sequence>
<name>A0AAE0F0N6_9CHLO</name>
<keyword evidence="3" id="KW-1185">Reference proteome</keyword>
<comment type="caution">
    <text evidence="2">The sequence shown here is derived from an EMBL/GenBank/DDBJ whole genome shotgun (WGS) entry which is preliminary data.</text>
</comment>
<evidence type="ECO:0000313" key="3">
    <source>
        <dbReference type="Proteomes" id="UP001190700"/>
    </source>
</evidence>
<accession>A0AAE0F0N6</accession>
<evidence type="ECO:0000256" key="1">
    <source>
        <dbReference type="SAM" id="MobiDB-lite"/>
    </source>
</evidence>
<organism evidence="2 3">
    <name type="scientific">Cymbomonas tetramitiformis</name>
    <dbReference type="NCBI Taxonomy" id="36881"/>
    <lineage>
        <taxon>Eukaryota</taxon>
        <taxon>Viridiplantae</taxon>
        <taxon>Chlorophyta</taxon>
        <taxon>Pyramimonadophyceae</taxon>
        <taxon>Pyramimonadales</taxon>
        <taxon>Pyramimonadaceae</taxon>
        <taxon>Cymbomonas</taxon>
    </lineage>
</organism>